<evidence type="ECO:0000256" key="1">
    <source>
        <dbReference type="ARBA" id="ARBA00001971"/>
    </source>
</evidence>
<dbReference type="GO" id="GO:0016705">
    <property type="term" value="F:oxidoreductase activity, acting on paired donors, with incorporation or reduction of molecular oxygen"/>
    <property type="evidence" value="ECO:0007669"/>
    <property type="project" value="InterPro"/>
</dbReference>
<dbReference type="EnsemblPlants" id="KQL24669">
    <property type="protein sequence ID" value="KQL24669"/>
    <property type="gene ID" value="SETIT_032055mg"/>
</dbReference>
<dbReference type="FunFam" id="1.10.630.10:FF:000126">
    <property type="entry name" value="Predicted protein"/>
    <property type="match status" value="1"/>
</dbReference>
<dbReference type="Gramene" id="KQL24669">
    <property type="protein sequence ID" value="KQL24669"/>
    <property type="gene ID" value="SETIT_032055mg"/>
</dbReference>
<dbReference type="GO" id="GO:0044550">
    <property type="term" value="P:secondary metabolite biosynthetic process"/>
    <property type="evidence" value="ECO:0007669"/>
    <property type="project" value="UniProtKB-ARBA"/>
</dbReference>
<dbReference type="eggNOG" id="KOG0156">
    <property type="taxonomic scope" value="Eukaryota"/>
</dbReference>
<dbReference type="GO" id="GO:0020037">
    <property type="term" value="F:heme binding"/>
    <property type="evidence" value="ECO:0007669"/>
    <property type="project" value="InterPro"/>
</dbReference>
<dbReference type="EMBL" id="AGNK02001111">
    <property type="status" value="NOT_ANNOTATED_CDS"/>
    <property type="molecule type" value="Genomic_DNA"/>
</dbReference>
<dbReference type="STRING" id="4555.K3ZZM1"/>
<evidence type="ECO:0000313" key="13">
    <source>
        <dbReference type="Proteomes" id="UP000004995"/>
    </source>
</evidence>
<evidence type="ECO:0000256" key="10">
    <source>
        <dbReference type="SAM" id="Phobius"/>
    </source>
</evidence>
<dbReference type="InterPro" id="IPR036396">
    <property type="entry name" value="Cyt_P450_sf"/>
</dbReference>
<organism evidence="11">
    <name type="scientific">Setaria italica</name>
    <name type="common">Foxtail millet</name>
    <name type="synonym">Panicum italicum</name>
    <dbReference type="NCBI Taxonomy" id="4555"/>
    <lineage>
        <taxon>Eukaryota</taxon>
        <taxon>Viridiplantae</taxon>
        <taxon>Streptophyta</taxon>
        <taxon>Embryophyta</taxon>
        <taxon>Tracheophyta</taxon>
        <taxon>Spermatophyta</taxon>
        <taxon>Magnoliopsida</taxon>
        <taxon>Liliopsida</taxon>
        <taxon>Poales</taxon>
        <taxon>Poaceae</taxon>
        <taxon>PACMAD clade</taxon>
        <taxon>Panicoideae</taxon>
        <taxon>Panicodae</taxon>
        <taxon>Paniceae</taxon>
        <taxon>Cenchrinae</taxon>
        <taxon>Setaria</taxon>
    </lineage>
</organism>
<evidence type="ECO:0000313" key="12">
    <source>
        <dbReference type="EnsemblPlants" id="KQL24669"/>
    </source>
</evidence>
<dbReference type="AlphaFoldDB" id="K3ZZM1"/>
<gene>
    <name evidence="11" type="ORF">SETIT_2G219200v2</name>
</gene>
<dbReference type="PRINTS" id="PR00385">
    <property type="entry name" value="P450"/>
</dbReference>
<comment type="similarity">
    <text evidence="2 9">Belongs to the cytochrome P450 family.</text>
</comment>
<name>K3ZZM1_SETIT</name>
<dbReference type="Gene3D" id="1.10.630.10">
    <property type="entry name" value="Cytochrome P450"/>
    <property type="match status" value="1"/>
</dbReference>
<dbReference type="Proteomes" id="UP000004995">
    <property type="component" value="Unassembled WGS sequence"/>
</dbReference>
<dbReference type="PANTHER" id="PTHR47944:SF4">
    <property type="entry name" value="OS09G0441700 PROTEIN"/>
    <property type="match status" value="1"/>
</dbReference>
<keyword evidence="6 8" id="KW-0408">Iron</keyword>
<dbReference type="Pfam" id="PF00067">
    <property type="entry name" value="p450"/>
    <property type="match status" value="2"/>
</dbReference>
<feature type="transmembrane region" description="Helical" evidence="10">
    <location>
        <begin position="6"/>
        <end position="26"/>
    </location>
</feature>
<dbReference type="PANTHER" id="PTHR47944">
    <property type="entry name" value="CYTOCHROME P450 98A9"/>
    <property type="match status" value="1"/>
</dbReference>
<dbReference type="GO" id="GO:0004497">
    <property type="term" value="F:monooxygenase activity"/>
    <property type="evidence" value="ECO:0007669"/>
    <property type="project" value="UniProtKB-KW"/>
</dbReference>
<dbReference type="InterPro" id="IPR017972">
    <property type="entry name" value="Cyt_P450_CS"/>
</dbReference>
<evidence type="ECO:0000256" key="4">
    <source>
        <dbReference type="ARBA" id="ARBA00022723"/>
    </source>
</evidence>
<keyword evidence="3 8" id="KW-0349">Heme</keyword>
<dbReference type="HOGENOM" id="CLU_001570_4_0_1"/>
<proteinExistence type="inferred from homology"/>
<dbReference type="PRINTS" id="PR00463">
    <property type="entry name" value="EP450I"/>
</dbReference>
<accession>K3ZZM1</accession>
<dbReference type="OrthoDB" id="2789670at2759"/>
<reference evidence="12" key="3">
    <citation type="submission" date="2018-08" db="UniProtKB">
        <authorList>
            <consortium name="EnsemblPlants"/>
        </authorList>
    </citation>
    <scope>IDENTIFICATION</scope>
    <source>
        <strain evidence="12">Yugu1</strain>
    </source>
</reference>
<evidence type="ECO:0000256" key="2">
    <source>
        <dbReference type="ARBA" id="ARBA00010617"/>
    </source>
</evidence>
<protein>
    <recommendedName>
        <fullName evidence="14">Cytochrome P450</fullName>
    </recommendedName>
</protein>
<feature type="binding site" description="axial binding residue" evidence="8">
    <location>
        <position position="399"/>
    </location>
    <ligand>
        <name>heme</name>
        <dbReference type="ChEBI" id="CHEBI:30413"/>
    </ligand>
    <ligandPart>
        <name>Fe</name>
        <dbReference type="ChEBI" id="CHEBI:18248"/>
    </ligandPart>
</feature>
<dbReference type="InterPro" id="IPR002401">
    <property type="entry name" value="Cyt_P450_E_grp-I"/>
</dbReference>
<dbReference type="CDD" id="cd20618">
    <property type="entry name" value="CYP71_clan"/>
    <property type="match status" value="1"/>
</dbReference>
<evidence type="ECO:0008006" key="14">
    <source>
        <dbReference type="Google" id="ProtNLM"/>
    </source>
</evidence>
<keyword evidence="4 8" id="KW-0479">Metal-binding</keyword>
<evidence type="ECO:0000256" key="7">
    <source>
        <dbReference type="ARBA" id="ARBA00023033"/>
    </source>
</evidence>
<evidence type="ECO:0000256" key="3">
    <source>
        <dbReference type="ARBA" id="ARBA00022617"/>
    </source>
</evidence>
<evidence type="ECO:0000256" key="9">
    <source>
        <dbReference type="RuleBase" id="RU000461"/>
    </source>
</evidence>
<dbReference type="InterPro" id="IPR001128">
    <property type="entry name" value="Cyt_P450"/>
</dbReference>
<reference evidence="11 13" key="1">
    <citation type="journal article" date="2012" name="Nat. Biotechnol.">
        <title>Reference genome sequence of the model plant Setaria.</title>
        <authorList>
            <person name="Bennetzen J.L."/>
            <person name="Schmutz J."/>
            <person name="Wang H."/>
            <person name="Percifield R."/>
            <person name="Hawkins J."/>
            <person name="Pontaroli A.C."/>
            <person name="Estep M."/>
            <person name="Feng L."/>
            <person name="Vaughn J.N."/>
            <person name="Grimwood J."/>
            <person name="Jenkins J."/>
            <person name="Barry K."/>
            <person name="Lindquist E."/>
            <person name="Hellsten U."/>
            <person name="Deshpande S."/>
            <person name="Wang X."/>
            <person name="Wu X."/>
            <person name="Mitros T."/>
            <person name="Triplett J."/>
            <person name="Yang X."/>
            <person name="Ye C.Y."/>
            <person name="Mauro-Herrera M."/>
            <person name="Wang L."/>
            <person name="Li P."/>
            <person name="Sharma M."/>
            <person name="Sharma R."/>
            <person name="Ronald P.C."/>
            <person name="Panaud O."/>
            <person name="Kellogg E.A."/>
            <person name="Brutnell T.P."/>
            <person name="Doust A.N."/>
            <person name="Tuskan G.A."/>
            <person name="Rokhsar D."/>
            <person name="Devos K.M."/>
        </authorList>
    </citation>
    <scope>NUCLEOTIDE SEQUENCE [LARGE SCALE GENOMIC DNA]</scope>
    <source>
        <strain evidence="13">cv. Yugu1</strain>
        <strain evidence="11">Yugu1</strain>
    </source>
</reference>
<evidence type="ECO:0000256" key="8">
    <source>
        <dbReference type="PIRSR" id="PIRSR602401-1"/>
    </source>
</evidence>
<evidence type="ECO:0000256" key="6">
    <source>
        <dbReference type="ARBA" id="ARBA00023004"/>
    </source>
</evidence>
<keyword evidence="10" id="KW-1133">Transmembrane helix</keyword>
<keyword evidence="7 9" id="KW-0503">Monooxygenase</keyword>
<keyword evidence="10" id="KW-0472">Membrane</keyword>
<keyword evidence="10" id="KW-0812">Transmembrane</keyword>
<dbReference type="EMBL" id="CM003529">
    <property type="protein sequence ID" value="RCV11846.1"/>
    <property type="molecule type" value="Genomic_DNA"/>
</dbReference>
<evidence type="ECO:0000313" key="11">
    <source>
        <dbReference type="EMBL" id="RCV11846.1"/>
    </source>
</evidence>
<dbReference type="OMA" id="RMDSIME"/>
<sequence length="465" mass="52212">MELSPWAAFVAAVLVVITALFLKTIIQSRGRRTYNLPPRPRPWPLSRRYGPLVQLWFGSMPVVIGSSAEMAKFFLKTHDAAFADRPRFAVGKHTTYDYSDILWAPYGAYWRQARRICTAELFSAKWVESLEYIRDEEVRALLRDLRGASGSVVRLKGHLQMAALGVISRMVLGKKYVEAEDAAAEGGGMPPAATPAEFRELIDEFFALNSASIVRRTKKMSRQFGRFLERVLDEHNERRRLSRDNVKALTQDLIIGGTDTSWMTIEWAVSELLKNPELLTKATTELDRVVGRDRLVRESDLPHLPYIDCIIKETLRAHPAAPMLVPRLAREDVSVGGYDIPAGTTALVNAWAIGRDPALWDAAEEFRPERFAGSKAAAAAEEPDFKFKMLPFGLDRRMCPAYTLGLREVTLSLANLLHGFACRLSDGMTEENLCMEETYQLTLPRKVLLEAIVEPKLPAMLYAGA</sequence>
<dbReference type="PROSITE" id="PS00086">
    <property type="entry name" value="CYTOCHROME_P450"/>
    <property type="match status" value="1"/>
</dbReference>
<reference evidence="11" key="2">
    <citation type="submission" date="2015-07" db="EMBL/GenBank/DDBJ databases">
        <authorList>
            <person name="Noorani M."/>
        </authorList>
    </citation>
    <scope>NUCLEOTIDE SEQUENCE</scope>
    <source>
        <strain evidence="11">Yugu1</strain>
    </source>
</reference>
<comment type="cofactor">
    <cofactor evidence="1 8">
        <name>heme</name>
        <dbReference type="ChEBI" id="CHEBI:30413"/>
    </cofactor>
</comment>
<dbReference type="GO" id="GO:0005506">
    <property type="term" value="F:iron ion binding"/>
    <property type="evidence" value="ECO:0007669"/>
    <property type="project" value="InterPro"/>
</dbReference>
<evidence type="ECO:0000256" key="5">
    <source>
        <dbReference type="ARBA" id="ARBA00023002"/>
    </source>
</evidence>
<keyword evidence="5 9" id="KW-0560">Oxidoreductase</keyword>
<keyword evidence="13" id="KW-1185">Reference proteome</keyword>
<dbReference type="SUPFAM" id="SSF48264">
    <property type="entry name" value="Cytochrome P450"/>
    <property type="match status" value="1"/>
</dbReference>